<dbReference type="Proteomes" id="UP001150238">
    <property type="component" value="Unassembled WGS sequence"/>
</dbReference>
<gene>
    <name evidence="2" type="ORF">C8J55DRAFT_490306</name>
</gene>
<comment type="caution">
    <text evidence="2">The sequence shown here is derived from an EMBL/GenBank/DDBJ whole genome shotgun (WGS) entry which is preliminary data.</text>
</comment>
<dbReference type="EMBL" id="JANVFS010000021">
    <property type="protein sequence ID" value="KAJ4476044.1"/>
    <property type="molecule type" value="Genomic_DNA"/>
</dbReference>
<feature type="compositionally biased region" description="Basic residues" evidence="1">
    <location>
        <begin position="118"/>
        <end position="128"/>
    </location>
</feature>
<feature type="region of interest" description="Disordered" evidence="1">
    <location>
        <begin position="195"/>
        <end position="220"/>
    </location>
</feature>
<proteinExistence type="predicted"/>
<reference evidence="2" key="2">
    <citation type="journal article" date="2023" name="Proc. Natl. Acad. Sci. U.S.A.">
        <title>A global phylogenomic analysis of the shiitake genus Lentinula.</title>
        <authorList>
            <person name="Sierra-Patev S."/>
            <person name="Min B."/>
            <person name="Naranjo-Ortiz M."/>
            <person name="Looney B."/>
            <person name="Konkel Z."/>
            <person name="Slot J.C."/>
            <person name="Sakamoto Y."/>
            <person name="Steenwyk J.L."/>
            <person name="Rokas A."/>
            <person name="Carro J."/>
            <person name="Camarero S."/>
            <person name="Ferreira P."/>
            <person name="Molpeceres G."/>
            <person name="Ruiz-Duenas F.J."/>
            <person name="Serrano A."/>
            <person name="Henrissat B."/>
            <person name="Drula E."/>
            <person name="Hughes K.W."/>
            <person name="Mata J.L."/>
            <person name="Ishikawa N.K."/>
            <person name="Vargas-Isla R."/>
            <person name="Ushijima S."/>
            <person name="Smith C.A."/>
            <person name="Donoghue J."/>
            <person name="Ahrendt S."/>
            <person name="Andreopoulos W."/>
            <person name="He G."/>
            <person name="LaButti K."/>
            <person name="Lipzen A."/>
            <person name="Ng V."/>
            <person name="Riley R."/>
            <person name="Sandor L."/>
            <person name="Barry K."/>
            <person name="Martinez A.T."/>
            <person name="Xiao Y."/>
            <person name="Gibbons J.G."/>
            <person name="Terashima K."/>
            <person name="Grigoriev I.V."/>
            <person name="Hibbett D."/>
        </authorList>
    </citation>
    <scope>NUCLEOTIDE SEQUENCE</scope>
    <source>
        <strain evidence="2">Sp2 HRB7682 ss15</strain>
    </source>
</reference>
<feature type="region of interest" description="Disordered" evidence="1">
    <location>
        <begin position="169"/>
        <end position="188"/>
    </location>
</feature>
<accession>A0A9W9A8C7</accession>
<feature type="compositionally biased region" description="Low complexity" evidence="1">
    <location>
        <begin position="208"/>
        <end position="220"/>
    </location>
</feature>
<evidence type="ECO:0000313" key="3">
    <source>
        <dbReference type="Proteomes" id="UP001150238"/>
    </source>
</evidence>
<name>A0A9W9A8C7_9AGAR</name>
<sequence length="393" mass="44145">MDYLHPPMTLVGEVDKATLFSTHLTKLMIPTGKPKIRDVEMFDHSSSAYDRSNLLYDIRPYNKRITAFDYDLNSTEPIRVPIVAVSGDLPVVVRMVLCQLHSRRLSFSGQHDHFSQRNSRRNSRSHRAHLSDYEDDAGSSSVVVDIESDNSDSSESVELMSSTTMTMLSGAQRSTEPAPGLHLGLTPRPSARQTLRAGVQNSHNSNNTPSRSRATASSRPVLTVRTSLSDKWHIRLLACAVIPRKPRFGEDNFDRLPFFALQYFAKRKYPLVFGAPSHVGLADAEDAGPPKLNSETAFCLSMERSFYNGVKRLMFKTTPILPKTNTDTHDDEEILRDYPVESSHTNDAELVEFVGHDEGDHPFRVAITMRLSTYLNKASWTETGQPVILWPLL</sequence>
<protein>
    <submittedName>
        <fullName evidence="2">Uncharacterized protein</fullName>
    </submittedName>
</protein>
<reference evidence="2" key="1">
    <citation type="submission" date="2022-08" db="EMBL/GenBank/DDBJ databases">
        <authorList>
            <consortium name="DOE Joint Genome Institute"/>
            <person name="Min B."/>
            <person name="Riley R."/>
            <person name="Sierra-Patev S."/>
            <person name="Naranjo-Ortiz M."/>
            <person name="Looney B."/>
            <person name="Konkel Z."/>
            <person name="Slot J.C."/>
            <person name="Sakamoto Y."/>
            <person name="Steenwyk J.L."/>
            <person name="Rokas A."/>
            <person name="Carro J."/>
            <person name="Camarero S."/>
            <person name="Ferreira P."/>
            <person name="Molpeceres G."/>
            <person name="Ruiz-Duenas F.J."/>
            <person name="Serrano A."/>
            <person name="Henrissat B."/>
            <person name="Drula E."/>
            <person name="Hughes K.W."/>
            <person name="Mata J.L."/>
            <person name="Ishikawa N.K."/>
            <person name="Vargas-Isla R."/>
            <person name="Ushijima S."/>
            <person name="Smith C.A."/>
            <person name="Ahrendt S."/>
            <person name="Andreopoulos W."/>
            <person name="He G."/>
            <person name="Labutti K."/>
            <person name="Lipzen A."/>
            <person name="Ng V."/>
            <person name="Sandor L."/>
            <person name="Barry K."/>
            <person name="Martinez A.T."/>
            <person name="Xiao Y."/>
            <person name="Gibbons J.G."/>
            <person name="Terashima K."/>
            <person name="Hibbett D.S."/>
            <person name="Grigoriev I.V."/>
        </authorList>
    </citation>
    <scope>NUCLEOTIDE SEQUENCE</scope>
    <source>
        <strain evidence="2">Sp2 HRB7682 ss15</strain>
    </source>
</reference>
<evidence type="ECO:0000256" key="1">
    <source>
        <dbReference type="SAM" id="MobiDB-lite"/>
    </source>
</evidence>
<dbReference type="AlphaFoldDB" id="A0A9W9A8C7"/>
<organism evidence="2 3">
    <name type="scientific">Lentinula lateritia</name>
    <dbReference type="NCBI Taxonomy" id="40482"/>
    <lineage>
        <taxon>Eukaryota</taxon>
        <taxon>Fungi</taxon>
        <taxon>Dikarya</taxon>
        <taxon>Basidiomycota</taxon>
        <taxon>Agaricomycotina</taxon>
        <taxon>Agaricomycetes</taxon>
        <taxon>Agaricomycetidae</taxon>
        <taxon>Agaricales</taxon>
        <taxon>Marasmiineae</taxon>
        <taxon>Omphalotaceae</taxon>
        <taxon>Lentinula</taxon>
    </lineage>
</organism>
<feature type="region of interest" description="Disordered" evidence="1">
    <location>
        <begin position="108"/>
        <end position="141"/>
    </location>
</feature>
<evidence type="ECO:0000313" key="2">
    <source>
        <dbReference type="EMBL" id="KAJ4476044.1"/>
    </source>
</evidence>